<reference evidence="9" key="1">
    <citation type="submission" date="2021-06" db="EMBL/GenBank/DDBJ databases">
        <authorList>
            <person name="Kallberg Y."/>
            <person name="Tangrot J."/>
            <person name="Rosling A."/>
        </authorList>
    </citation>
    <scope>NUCLEOTIDE SEQUENCE</scope>
    <source>
        <strain evidence="9">IN212</strain>
    </source>
</reference>
<comment type="similarity">
    <text evidence="1">Belongs to the protein kinase superfamily. CAMK Ser/Thr protein kinase family. NIM1 subfamily.</text>
</comment>
<evidence type="ECO:0000256" key="4">
    <source>
        <dbReference type="ARBA" id="ARBA00022741"/>
    </source>
</evidence>
<protein>
    <submittedName>
        <fullName evidence="9">5988_t:CDS:1</fullName>
    </submittedName>
</protein>
<evidence type="ECO:0000256" key="6">
    <source>
        <dbReference type="ARBA" id="ARBA00022840"/>
    </source>
</evidence>
<evidence type="ECO:0000259" key="8">
    <source>
        <dbReference type="PROSITE" id="PS50011"/>
    </source>
</evidence>
<feature type="compositionally biased region" description="Polar residues" evidence="7">
    <location>
        <begin position="133"/>
        <end position="171"/>
    </location>
</feature>
<keyword evidence="5" id="KW-0418">Kinase</keyword>
<dbReference type="OrthoDB" id="193931at2759"/>
<dbReference type="Pfam" id="PF00069">
    <property type="entry name" value="Pkinase"/>
    <property type="match status" value="1"/>
</dbReference>
<keyword evidence="2" id="KW-0723">Serine/threonine-protein kinase</keyword>
<feature type="domain" description="Protein kinase" evidence="8">
    <location>
        <begin position="147"/>
        <end position="259"/>
    </location>
</feature>
<keyword evidence="3" id="KW-0808">Transferase</keyword>
<name>A0A9N9NKM9_9GLOM</name>
<dbReference type="SUPFAM" id="SSF56112">
    <property type="entry name" value="Protein kinase-like (PK-like)"/>
    <property type="match status" value="1"/>
</dbReference>
<gene>
    <name evidence="9" type="ORF">RFULGI_LOCUS13290</name>
</gene>
<dbReference type="InterPro" id="IPR000719">
    <property type="entry name" value="Prot_kinase_dom"/>
</dbReference>
<evidence type="ECO:0000256" key="7">
    <source>
        <dbReference type="SAM" id="MobiDB-lite"/>
    </source>
</evidence>
<dbReference type="PANTHER" id="PTHR24346:SF82">
    <property type="entry name" value="KP78A-RELATED"/>
    <property type="match status" value="1"/>
</dbReference>
<dbReference type="Gene3D" id="1.10.510.10">
    <property type="entry name" value="Transferase(Phosphotransferase) domain 1"/>
    <property type="match status" value="1"/>
</dbReference>
<dbReference type="GO" id="GO:0005737">
    <property type="term" value="C:cytoplasm"/>
    <property type="evidence" value="ECO:0007669"/>
    <property type="project" value="TreeGrafter"/>
</dbReference>
<evidence type="ECO:0000313" key="9">
    <source>
        <dbReference type="EMBL" id="CAG8746797.1"/>
    </source>
</evidence>
<evidence type="ECO:0000256" key="3">
    <source>
        <dbReference type="ARBA" id="ARBA00022679"/>
    </source>
</evidence>
<evidence type="ECO:0000256" key="5">
    <source>
        <dbReference type="ARBA" id="ARBA00022777"/>
    </source>
</evidence>
<dbReference type="InterPro" id="IPR011009">
    <property type="entry name" value="Kinase-like_dom_sf"/>
</dbReference>
<feature type="compositionally biased region" description="Low complexity" evidence="7">
    <location>
        <begin position="118"/>
        <end position="130"/>
    </location>
</feature>
<feature type="compositionally biased region" description="Basic and acidic residues" evidence="7">
    <location>
        <begin position="15"/>
        <end position="30"/>
    </location>
</feature>
<dbReference type="PANTHER" id="PTHR24346">
    <property type="entry name" value="MAP/MICROTUBULE AFFINITY-REGULATING KINASE"/>
    <property type="match status" value="1"/>
</dbReference>
<dbReference type="EMBL" id="CAJVPZ010034475">
    <property type="protein sequence ID" value="CAG8746797.1"/>
    <property type="molecule type" value="Genomic_DNA"/>
</dbReference>
<dbReference type="GO" id="GO:0004674">
    <property type="term" value="F:protein serine/threonine kinase activity"/>
    <property type="evidence" value="ECO:0007669"/>
    <property type="project" value="UniProtKB-KW"/>
</dbReference>
<sequence>MPTTHPMTAIPKVTSMDDKHYNKDPTKKDIPSTSIEDTSQENGYASPSHKTHSKTHRVLDDCSISMDGNNSHYSTEDESEQFHPASENLDTDVAMQESDIEDYLHKPEDNGPTILRDSPLPSELPEYSPPGEDSQQCDAQCQQNTNVHAHSVSASDPTGEATASDTSSNLLPSDKSPDKDKDSSKDDNKEIRTIREAAIMLLLNHPFIVQLKEVMVLPHHYYMFFEYVNGGQMLDYIISHGKLKEKHARKFARQIVSAL</sequence>
<organism evidence="9 10">
    <name type="scientific">Racocetra fulgida</name>
    <dbReference type="NCBI Taxonomy" id="60492"/>
    <lineage>
        <taxon>Eukaryota</taxon>
        <taxon>Fungi</taxon>
        <taxon>Fungi incertae sedis</taxon>
        <taxon>Mucoromycota</taxon>
        <taxon>Glomeromycotina</taxon>
        <taxon>Glomeromycetes</taxon>
        <taxon>Diversisporales</taxon>
        <taxon>Gigasporaceae</taxon>
        <taxon>Racocetra</taxon>
    </lineage>
</organism>
<dbReference type="GO" id="GO:0035556">
    <property type="term" value="P:intracellular signal transduction"/>
    <property type="evidence" value="ECO:0007669"/>
    <property type="project" value="TreeGrafter"/>
</dbReference>
<evidence type="ECO:0000313" key="10">
    <source>
        <dbReference type="Proteomes" id="UP000789396"/>
    </source>
</evidence>
<keyword evidence="10" id="KW-1185">Reference proteome</keyword>
<dbReference type="GO" id="GO:0005524">
    <property type="term" value="F:ATP binding"/>
    <property type="evidence" value="ECO:0007669"/>
    <property type="project" value="UniProtKB-KW"/>
</dbReference>
<proteinExistence type="inferred from homology"/>
<dbReference type="GO" id="GO:0000226">
    <property type="term" value="P:microtubule cytoskeleton organization"/>
    <property type="evidence" value="ECO:0007669"/>
    <property type="project" value="TreeGrafter"/>
</dbReference>
<keyword evidence="4" id="KW-0547">Nucleotide-binding</keyword>
<feature type="compositionally biased region" description="Polar residues" evidence="7">
    <location>
        <begin position="31"/>
        <end position="45"/>
    </location>
</feature>
<feature type="non-terminal residue" evidence="9">
    <location>
        <position position="1"/>
    </location>
</feature>
<dbReference type="AlphaFoldDB" id="A0A9N9NKM9"/>
<dbReference type="PROSITE" id="PS50011">
    <property type="entry name" value="PROTEIN_KINASE_DOM"/>
    <property type="match status" value="1"/>
</dbReference>
<feature type="compositionally biased region" description="Basic and acidic residues" evidence="7">
    <location>
        <begin position="175"/>
        <end position="189"/>
    </location>
</feature>
<keyword evidence="6" id="KW-0067">ATP-binding</keyword>
<dbReference type="Proteomes" id="UP000789396">
    <property type="component" value="Unassembled WGS sequence"/>
</dbReference>
<comment type="caution">
    <text evidence="9">The sequence shown here is derived from an EMBL/GenBank/DDBJ whole genome shotgun (WGS) entry which is preliminary data.</text>
</comment>
<accession>A0A9N9NKM9</accession>
<evidence type="ECO:0000256" key="1">
    <source>
        <dbReference type="ARBA" id="ARBA00010791"/>
    </source>
</evidence>
<feature type="region of interest" description="Disordered" evidence="7">
    <location>
        <begin position="1"/>
        <end position="189"/>
    </location>
</feature>
<evidence type="ECO:0000256" key="2">
    <source>
        <dbReference type="ARBA" id="ARBA00022527"/>
    </source>
</evidence>